<organism evidence="1 2">
    <name type="scientific">Phialemonium thermophilum</name>
    <dbReference type="NCBI Taxonomy" id="223376"/>
    <lineage>
        <taxon>Eukaryota</taxon>
        <taxon>Fungi</taxon>
        <taxon>Dikarya</taxon>
        <taxon>Ascomycota</taxon>
        <taxon>Pezizomycotina</taxon>
        <taxon>Sordariomycetes</taxon>
        <taxon>Sordariomycetidae</taxon>
        <taxon>Cephalothecales</taxon>
        <taxon>Cephalothecaceae</taxon>
        <taxon>Phialemonium</taxon>
    </lineage>
</organism>
<proteinExistence type="predicted"/>
<evidence type="ECO:0000313" key="2">
    <source>
        <dbReference type="Proteomes" id="UP001586593"/>
    </source>
</evidence>
<reference evidence="1 2" key="1">
    <citation type="journal article" date="2024" name="Commun. Biol.">
        <title>Comparative genomic analysis of thermophilic fungi reveals convergent evolutionary adaptations and gene losses.</title>
        <authorList>
            <person name="Steindorff A.S."/>
            <person name="Aguilar-Pontes M.V."/>
            <person name="Robinson A.J."/>
            <person name="Andreopoulos B."/>
            <person name="LaButti K."/>
            <person name="Kuo A."/>
            <person name="Mondo S."/>
            <person name="Riley R."/>
            <person name="Otillar R."/>
            <person name="Haridas S."/>
            <person name="Lipzen A."/>
            <person name="Grimwood J."/>
            <person name="Schmutz J."/>
            <person name="Clum A."/>
            <person name="Reid I.D."/>
            <person name="Moisan M.C."/>
            <person name="Butler G."/>
            <person name="Nguyen T.T.M."/>
            <person name="Dewar K."/>
            <person name="Conant G."/>
            <person name="Drula E."/>
            <person name="Henrissat B."/>
            <person name="Hansel C."/>
            <person name="Singer S."/>
            <person name="Hutchinson M.I."/>
            <person name="de Vries R.P."/>
            <person name="Natvig D.O."/>
            <person name="Powell A.J."/>
            <person name="Tsang A."/>
            <person name="Grigoriev I.V."/>
        </authorList>
    </citation>
    <scope>NUCLEOTIDE SEQUENCE [LARGE SCALE GENOMIC DNA]</scope>
    <source>
        <strain evidence="1 2">ATCC 24622</strain>
    </source>
</reference>
<dbReference type="Proteomes" id="UP001586593">
    <property type="component" value="Unassembled WGS sequence"/>
</dbReference>
<accession>A0ABR3WMB5</accession>
<dbReference type="EMBL" id="JAZHXJ010000315">
    <property type="protein sequence ID" value="KAL1864796.1"/>
    <property type="molecule type" value="Genomic_DNA"/>
</dbReference>
<keyword evidence="2" id="KW-1185">Reference proteome</keyword>
<sequence length="154" mass="17977">MAFSEQNSVQTCGMAFQGGMGERKRENRVLARRLAWNGANRILLCSSITFSHYSPPFSIYGKRYIDLESPRYLLFWIGFTMWALTRTAKSSCYDRRCATHSNAMSKRLCPCNKSVWWEPERNTSAMERETPGRRHISWRKERDIATLPLCNLRV</sequence>
<comment type="caution">
    <text evidence="1">The sequence shown here is derived from an EMBL/GenBank/DDBJ whole genome shotgun (WGS) entry which is preliminary data.</text>
</comment>
<name>A0ABR3WMB5_9PEZI</name>
<evidence type="ECO:0000313" key="1">
    <source>
        <dbReference type="EMBL" id="KAL1864796.1"/>
    </source>
</evidence>
<gene>
    <name evidence="1" type="ORF">VTK73DRAFT_5649</name>
</gene>
<protein>
    <submittedName>
        <fullName evidence="1">Uncharacterized protein</fullName>
    </submittedName>
</protein>